<organism evidence="1 2">
    <name type="scientific">Candidatus Accumulibacter appositus</name>
    <dbReference type="NCBI Taxonomy" id="1454003"/>
    <lineage>
        <taxon>Bacteria</taxon>
        <taxon>Pseudomonadati</taxon>
        <taxon>Pseudomonadota</taxon>
        <taxon>Betaproteobacteria</taxon>
        <taxon>Candidatus Accumulibacter</taxon>
    </lineage>
</organism>
<name>A0A011PJB7_9PROT</name>
<dbReference type="Proteomes" id="UP000021816">
    <property type="component" value="Unassembled WGS sequence"/>
</dbReference>
<sequence>MPDVNLPHGLRHVLVHVTLGSAFPPAANSASDVALLRAANRAMQRKTQGVEDAFLFVVVGQHTREAVSATFSAYGFPKATVVCIETADVEHRLEMGEEIVPGEIGNAVAMWLNREHIGAVAAFPKDYADTEFWWSGVEHDDNVFDWSFDDGDFAKALPTSHKRKAATWLTILGHAVDLLAMHATEPDALVHDIAAAWAATLCEWLHGFEAANGNSYNHFDYEANSILYPSAFFLGFELARLSGNDLEAICGEAESDVDDLSRVALKAITQEKRAELREALSDFFGGDSALYWALHSAIWPSYSDAYPRPMQEALERELGSSDFDSLARLDAPWRYVTEGWCDDADD</sequence>
<comment type="caution">
    <text evidence="1">The sequence shown here is derived from an EMBL/GenBank/DDBJ whole genome shotgun (WGS) entry which is preliminary data.</text>
</comment>
<dbReference type="STRING" id="1454003.AW10_03988"/>
<proteinExistence type="predicted"/>
<evidence type="ECO:0000313" key="1">
    <source>
        <dbReference type="EMBL" id="EXI77147.1"/>
    </source>
</evidence>
<evidence type="ECO:0000313" key="2">
    <source>
        <dbReference type="Proteomes" id="UP000021816"/>
    </source>
</evidence>
<protein>
    <submittedName>
        <fullName evidence="1">Uncharacterized protein</fullName>
    </submittedName>
</protein>
<dbReference type="AlphaFoldDB" id="A0A011PJB7"/>
<gene>
    <name evidence="1" type="ORF">AW10_03988</name>
</gene>
<reference evidence="1 2" key="1">
    <citation type="submission" date="2014-02" db="EMBL/GenBank/DDBJ databases">
        <title>Expanding our view of genomic diversity in Candidatus Accumulibacter clades.</title>
        <authorList>
            <person name="Skennerton C.T."/>
            <person name="Barr J.J."/>
            <person name="Slater F.R."/>
            <person name="Bond P.L."/>
            <person name="Tyson G.W."/>
        </authorList>
    </citation>
    <scope>NUCLEOTIDE SEQUENCE [LARGE SCALE GENOMIC DNA]</scope>
    <source>
        <strain evidence="2">BA-92</strain>
    </source>
</reference>
<accession>A0A011PJB7</accession>
<dbReference type="EMBL" id="JEMX01000114">
    <property type="protein sequence ID" value="EXI77147.1"/>
    <property type="molecule type" value="Genomic_DNA"/>
</dbReference>
<dbReference type="PATRIC" id="fig|1454003.3.peg.4048"/>